<dbReference type="InParanoid" id="A0A2K2DAK0"/>
<dbReference type="EMBL" id="CM000881">
    <property type="protein sequence ID" value="PNT71298.1"/>
    <property type="molecule type" value="Genomic_DNA"/>
</dbReference>
<feature type="non-terminal residue" evidence="2">
    <location>
        <position position="141"/>
    </location>
</feature>
<dbReference type="OrthoDB" id="685351at2759"/>
<dbReference type="AlphaFoldDB" id="A0A2K2DAK0"/>
<dbReference type="PANTHER" id="PTHR33710:SF48">
    <property type="entry name" value="OS02G0307075 PROTEIN"/>
    <property type="match status" value="1"/>
</dbReference>
<sequence>MRVLDKSWWLTGVYGPHRDVDKPGFLQELRDIRDIHAGPWVVVGDFNQIVNPEDKSNLRLHRGLMARFHRLLADLDLKELYLAGRRFTWSNERQNPTLERLDRVLSSVDWEALLPNAYLSALSTATSDHCPLLLDLEADLR</sequence>
<name>A0A2K2DAK0_BRADI</name>
<reference evidence="3" key="3">
    <citation type="submission" date="2018-08" db="UniProtKB">
        <authorList>
            <consortium name="EnsemblPlants"/>
        </authorList>
    </citation>
    <scope>IDENTIFICATION</scope>
    <source>
        <strain evidence="3">cv. Bd21</strain>
    </source>
</reference>
<protein>
    <recommendedName>
        <fullName evidence="1">Endonuclease/exonuclease/phosphatase domain-containing protein</fullName>
    </recommendedName>
</protein>
<reference evidence="2" key="2">
    <citation type="submission" date="2017-06" db="EMBL/GenBank/DDBJ databases">
        <title>WGS assembly of Brachypodium distachyon.</title>
        <authorList>
            <consortium name="The International Brachypodium Initiative"/>
            <person name="Lucas S."/>
            <person name="Harmon-Smith M."/>
            <person name="Lail K."/>
            <person name="Tice H."/>
            <person name="Grimwood J."/>
            <person name="Bruce D."/>
            <person name="Barry K."/>
            <person name="Shu S."/>
            <person name="Lindquist E."/>
            <person name="Wang M."/>
            <person name="Pitluck S."/>
            <person name="Vogel J.P."/>
            <person name="Garvin D.F."/>
            <person name="Mockler T.C."/>
            <person name="Schmutz J."/>
            <person name="Rokhsar D."/>
            <person name="Bevan M.W."/>
        </authorList>
    </citation>
    <scope>NUCLEOTIDE SEQUENCE</scope>
    <source>
        <strain evidence="2">Bd21</strain>
    </source>
</reference>
<evidence type="ECO:0000313" key="2">
    <source>
        <dbReference type="EMBL" id="PNT71298.1"/>
    </source>
</evidence>
<dbReference type="PANTHER" id="PTHR33710">
    <property type="entry name" value="BNAC02G09200D PROTEIN"/>
    <property type="match status" value="1"/>
</dbReference>
<proteinExistence type="predicted"/>
<feature type="domain" description="Endonuclease/exonuclease/phosphatase" evidence="1">
    <location>
        <begin position="16"/>
        <end position="129"/>
    </location>
</feature>
<keyword evidence="4" id="KW-1185">Reference proteome</keyword>
<dbReference type="InterPro" id="IPR005135">
    <property type="entry name" value="Endo/exonuclease/phosphatase"/>
</dbReference>
<organism evidence="2">
    <name type="scientific">Brachypodium distachyon</name>
    <name type="common">Purple false brome</name>
    <name type="synonym">Trachynia distachya</name>
    <dbReference type="NCBI Taxonomy" id="15368"/>
    <lineage>
        <taxon>Eukaryota</taxon>
        <taxon>Viridiplantae</taxon>
        <taxon>Streptophyta</taxon>
        <taxon>Embryophyta</taxon>
        <taxon>Tracheophyta</taxon>
        <taxon>Spermatophyta</taxon>
        <taxon>Magnoliopsida</taxon>
        <taxon>Liliopsida</taxon>
        <taxon>Poales</taxon>
        <taxon>Poaceae</taxon>
        <taxon>BOP clade</taxon>
        <taxon>Pooideae</taxon>
        <taxon>Stipodae</taxon>
        <taxon>Brachypodieae</taxon>
        <taxon>Brachypodium</taxon>
    </lineage>
</organism>
<dbReference type="SUPFAM" id="SSF56219">
    <property type="entry name" value="DNase I-like"/>
    <property type="match status" value="1"/>
</dbReference>
<dbReference type="Gene3D" id="3.60.10.10">
    <property type="entry name" value="Endonuclease/exonuclease/phosphatase"/>
    <property type="match status" value="1"/>
</dbReference>
<reference evidence="2 3" key="1">
    <citation type="journal article" date="2010" name="Nature">
        <title>Genome sequencing and analysis of the model grass Brachypodium distachyon.</title>
        <authorList>
            <consortium name="International Brachypodium Initiative"/>
        </authorList>
    </citation>
    <scope>NUCLEOTIDE SEQUENCE [LARGE SCALE GENOMIC DNA]</scope>
    <source>
        <strain evidence="2 3">Bd21</strain>
    </source>
</reference>
<gene>
    <name evidence="2" type="ORF">BRADI_2g25978v3</name>
</gene>
<dbReference type="Gramene" id="PNT71298">
    <property type="protein sequence ID" value="PNT71298"/>
    <property type="gene ID" value="BRADI_2g25978v3"/>
</dbReference>
<accession>A0A2K2DAK0</accession>
<dbReference type="InterPro" id="IPR036691">
    <property type="entry name" value="Endo/exonu/phosph_ase_sf"/>
</dbReference>
<dbReference type="Pfam" id="PF03372">
    <property type="entry name" value="Exo_endo_phos"/>
    <property type="match status" value="1"/>
</dbReference>
<evidence type="ECO:0000313" key="3">
    <source>
        <dbReference type="EnsemblPlants" id="PNT71298"/>
    </source>
</evidence>
<dbReference type="EnsemblPlants" id="PNT71298">
    <property type="protein sequence ID" value="PNT71298"/>
    <property type="gene ID" value="BRADI_2g25978v3"/>
</dbReference>
<dbReference type="Proteomes" id="UP000008810">
    <property type="component" value="Chromosome 2"/>
</dbReference>
<evidence type="ECO:0000259" key="1">
    <source>
        <dbReference type="Pfam" id="PF03372"/>
    </source>
</evidence>
<dbReference type="GO" id="GO:0003824">
    <property type="term" value="F:catalytic activity"/>
    <property type="evidence" value="ECO:0007669"/>
    <property type="project" value="InterPro"/>
</dbReference>
<evidence type="ECO:0000313" key="4">
    <source>
        <dbReference type="Proteomes" id="UP000008810"/>
    </source>
</evidence>